<evidence type="ECO:0008006" key="4">
    <source>
        <dbReference type="Google" id="ProtNLM"/>
    </source>
</evidence>
<dbReference type="Proteomes" id="UP000499080">
    <property type="component" value="Unassembled WGS sequence"/>
</dbReference>
<gene>
    <name evidence="2" type="ORF">AVEN_208086_1</name>
</gene>
<proteinExistence type="predicted"/>
<organism evidence="2 3">
    <name type="scientific">Araneus ventricosus</name>
    <name type="common">Orbweaver spider</name>
    <name type="synonym">Epeira ventricosa</name>
    <dbReference type="NCBI Taxonomy" id="182803"/>
    <lineage>
        <taxon>Eukaryota</taxon>
        <taxon>Metazoa</taxon>
        <taxon>Ecdysozoa</taxon>
        <taxon>Arthropoda</taxon>
        <taxon>Chelicerata</taxon>
        <taxon>Arachnida</taxon>
        <taxon>Araneae</taxon>
        <taxon>Araneomorphae</taxon>
        <taxon>Entelegynae</taxon>
        <taxon>Araneoidea</taxon>
        <taxon>Araneidae</taxon>
        <taxon>Araneus</taxon>
    </lineage>
</organism>
<evidence type="ECO:0000313" key="2">
    <source>
        <dbReference type="EMBL" id="GBM45767.1"/>
    </source>
</evidence>
<accession>A0A4Y2FXP7</accession>
<protein>
    <recommendedName>
        <fullName evidence="4">Nucleic-acid-binding protein from transposon X-element</fullName>
    </recommendedName>
</protein>
<evidence type="ECO:0000256" key="1">
    <source>
        <dbReference type="SAM" id="MobiDB-lite"/>
    </source>
</evidence>
<evidence type="ECO:0000313" key="3">
    <source>
        <dbReference type="Proteomes" id="UP000499080"/>
    </source>
</evidence>
<dbReference type="AlphaFoldDB" id="A0A4Y2FXP7"/>
<sequence>MHVRPFIPSPLQCFNCQRFGHSKDVYKGKSTCSRFAVPEHSSAERTVDPKCINCQKPHTADSKECVRWKMEKRIQELKITKTFSYFDARNLVCRQSSSTASPLYAQVLTNSISSTTQTDETLTQIICPPLTKLQPIPKNTARTSIASSTNLVSSASRVAASTSQPGRSSSVPFNNTTSSTPPPTSSYKFFAEK</sequence>
<reference evidence="2 3" key="1">
    <citation type="journal article" date="2019" name="Sci. Rep.">
        <title>Orb-weaving spider Araneus ventricosus genome elucidates the spidroin gene catalogue.</title>
        <authorList>
            <person name="Kono N."/>
            <person name="Nakamura H."/>
            <person name="Ohtoshi R."/>
            <person name="Moran D.A.P."/>
            <person name="Shinohara A."/>
            <person name="Yoshida Y."/>
            <person name="Fujiwara M."/>
            <person name="Mori M."/>
            <person name="Tomita M."/>
            <person name="Arakawa K."/>
        </authorList>
    </citation>
    <scope>NUCLEOTIDE SEQUENCE [LARGE SCALE GENOMIC DNA]</scope>
</reference>
<name>A0A4Y2FXP7_ARAVE</name>
<feature type="region of interest" description="Disordered" evidence="1">
    <location>
        <begin position="156"/>
        <end position="193"/>
    </location>
</feature>
<comment type="caution">
    <text evidence="2">The sequence shown here is derived from an EMBL/GenBank/DDBJ whole genome shotgun (WGS) entry which is preliminary data.</text>
</comment>
<feature type="compositionally biased region" description="Low complexity" evidence="1">
    <location>
        <begin position="156"/>
        <end position="179"/>
    </location>
</feature>
<dbReference type="OrthoDB" id="8123891at2759"/>
<dbReference type="EMBL" id="BGPR01001112">
    <property type="protein sequence ID" value="GBM45767.1"/>
    <property type="molecule type" value="Genomic_DNA"/>
</dbReference>
<keyword evidence="3" id="KW-1185">Reference proteome</keyword>